<reference evidence="1 2" key="1">
    <citation type="submission" date="2020-04" db="EMBL/GenBank/DDBJ databases">
        <authorList>
            <person name="De Canck E."/>
        </authorList>
    </citation>
    <scope>NUCLEOTIDE SEQUENCE [LARGE SCALE GENOMIC DNA]</scope>
    <source>
        <strain evidence="1 2">LMG 29542</strain>
    </source>
</reference>
<proteinExistence type="predicted"/>
<dbReference type="EMBL" id="CADIKH010000089">
    <property type="protein sequence ID" value="CAB3773872.1"/>
    <property type="molecule type" value="Genomic_DNA"/>
</dbReference>
<dbReference type="Proteomes" id="UP000494363">
    <property type="component" value="Unassembled WGS sequence"/>
</dbReference>
<dbReference type="AlphaFoldDB" id="A0A6J5F8B9"/>
<organism evidence="1 2">
    <name type="scientific">Paraburkholderia humisilvae</name>
    <dbReference type="NCBI Taxonomy" id="627669"/>
    <lineage>
        <taxon>Bacteria</taxon>
        <taxon>Pseudomonadati</taxon>
        <taxon>Pseudomonadota</taxon>
        <taxon>Betaproteobacteria</taxon>
        <taxon>Burkholderiales</taxon>
        <taxon>Burkholderiaceae</taxon>
        <taxon>Paraburkholderia</taxon>
    </lineage>
</organism>
<keyword evidence="2" id="KW-1185">Reference proteome</keyword>
<protein>
    <submittedName>
        <fullName evidence="1">Uncharacterized protein</fullName>
    </submittedName>
</protein>
<evidence type="ECO:0000313" key="2">
    <source>
        <dbReference type="Proteomes" id="UP000494363"/>
    </source>
</evidence>
<accession>A0A6J5F8B9</accession>
<gene>
    <name evidence="1" type="ORF">LMG29542_07476</name>
</gene>
<name>A0A6J5F8B9_9BURK</name>
<evidence type="ECO:0000313" key="1">
    <source>
        <dbReference type="EMBL" id="CAB3773872.1"/>
    </source>
</evidence>
<sequence length="126" mass="12906">MLVLDTTPGATLVICRSLPGDPTLTTPVAVPENGPYVVDPIVALVTWLGPTVTSDFAPSATELSTVEAAPRPTATEFTPVTAAAWPTATAPIPAVDADGPIAMEFAAVAPSLLKLVCWLLPSLTLT</sequence>